<dbReference type="RefSeq" id="WP_155165820.1">
    <property type="nucleotide sequence ID" value="NZ_CAKVUT010000075.1"/>
</dbReference>
<accession>A0A6I3SBW9</accession>
<evidence type="ECO:0000259" key="1">
    <source>
        <dbReference type="Pfam" id="PF07331"/>
    </source>
</evidence>
<dbReference type="AlphaFoldDB" id="A0A6I3SBW9"/>
<sequence>MIKDQRDFWAGLMFMAFGGFFCLYSVYNYNIGTAFRMGPGYFPMLLGGFLFFLGFLITAKSVLFKSSEEDGGKFGKFDWYNFFVILGSVTIFAVLLRPAGLIPATAVMVFLSSFGNRPFRWIRTLLLCVFLSVAVWLIFVLGLDLTVPIWPAFLTN</sequence>
<evidence type="ECO:0000313" key="2">
    <source>
        <dbReference type="EMBL" id="MTU43857.1"/>
    </source>
</evidence>
<dbReference type="EMBL" id="WNCL01000032">
    <property type="protein sequence ID" value="MTU43857.1"/>
    <property type="molecule type" value="Genomic_DNA"/>
</dbReference>
<proteinExistence type="predicted"/>
<reference evidence="2 3" key="1">
    <citation type="journal article" date="2019" name="Nat. Med.">
        <title>A library of human gut bacterial isolates paired with longitudinal multiomics data enables mechanistic microbiome research.</title>
        <authorList>
            <person name="Poyet M."/>
            <person name="Groussin M."/>
            <person name="Gibbons S.M."/>
            <person name="Avila-Pacheco J."/>
            <person name="Jiang X."/>
            <person name="Kearney S.M."/>
            <person name="Perrotta A.R."/>
            <person name="Berdy B."/>
            <person name="Zhao S."/>
            <person name="Lieberman T.D."/>
            <person name="Swanson P.K."/>
            <person name="Smith M."/>
            <person name="Roesemann S."/>
            <person name="Alexander J.E."/>
            <person name="Rich S.A."/>
            <person name="Livny J."/>
            <person name="Vlamakis H."/>
            <person name="Clish C."/>
            <person name="Bullock K."/>
            <person name="Deik A."/>
            <person name="Scott J."/>
            <person name="Pierce K.A."/>
            <person name="Xavier R.J."/>
            <person name="Alm E.J."/>
        </authorList>
    </citation>
    <scope>NUCLEOTIDE SEQUENCE [LARGE SCALE GENOMIC DNA]</scope>
    <source>
        <strain evidence="2 3">BIOML-A2</strain>
    </source>
</reference>
<dbReference type="InterPro" id="IPR009936">
    <property type="entry name" value="DUF1468"/>
</dbReference>
<organism evidence="2 3">
    <name type="scientific">Parasutterella excrementihominis</name>
    <dbReference type="NCBI Taxonomy" id="487175"/>
    <lineage>
        <taxon>Bacteria</taxon>
        <taxon>Pseudomonadati</taxon>
        <taxon>Pseudomonadota</taxon>
        <taxon>Betaproteobacteria</taxon>
        <taxon>Burkholderiales</taxon>
        <taxon>Sutterellaceae</taxon>
        <taxon>Parasutterella</taxon>
    </lineage>
</organism>
<evidence type="ECO:0000313" key="3">
    <source>
        <dbReference type="Proteomes" id="UP000462362"/>
    </source>
</evidence>
<dbReference type="Pfam" id="PF07331">
    <property type="entry name" value="TctB"/>
    <property type="match status" value="1"/>
</dbReference>
<dbReference type="Proteomes" id="UP000462362">
    <property type="component" value="Unassembled WGS sequence"/>
</dbReference>
<name>A0A6I3SBW9_9BURK</name>
<comment type="caution">
    <text evidence="2">The sequence shown here is derived from an EMBL/GenBank/DDBJ whole genome shotgun (WGS) entry which is preliminary data.</text>
</comment>
<feature type="domain" description="DUF1468" evidence="1">
    <location>
        <begin position="8"/>
        <end position="148"/>
    </location>
</feature>
<protein>
    <submittedName>
        <fullName evidence="2">Tripartite tricarboxylate transporter TctB family protein</fullName>
    </submittedName>
</protein>
<gene>
    <name evidence="2" type="ORF">GMD42_09560</name>
</gene>